<feature type="transmembrane region" description="Helical" evidence="1">
    <location>
        <begin position="33"/>
        <end position="54"/>
    </location>
</feature>
<accession>A0A1T4YBQ8</accession>
<evidence type="ECO:0000313" key="3">
    <source>
        <dbReference type="Proteomes" id="UP000190774"/>
    </source>
</evidence>
<evidence type="ECO:0000313" key="2">
    <source>
        <dbReference type="EMBL" id="SKA99267.1"/>
    </source>
</evidence>
<keyword evidence="1" id="KW-0472">Membrane</keyword>
<organism evidence="2 3">
    <name type="scientific">Prosthecobacter debontii</name>
    <dbReference type="NCBI Taxonomy" id="48467"/>
    <lineage>
        <taxon>Bacteria</taxon>
        <taxon>Pseudomonadati</taxon>
        <taxon>Verrucomicrobiota</taxon>
        <taxon>Verrucomicrobiia</taxon>
        <taxon>Verrucomicrobiales</taxon>
        <taxon>Verrucomicrobiaceae</taxon>
        <taxon>Prosthecobacter</taxon>
    </lineage>
</organism>
<evidence type="ECO:0000256" key="1">
    <source>
        <dbReference type="SAM" id="Phobius"/>
    </source>
</evidence>
<keyword evidence="1" id="KW-0812">Transmembrane</keyword>
<protein>
    <submittedName>
        <fullName evidence="2">Uncharacterized protein</fullName>
    </submittedName>
</protein>
<sequence length="58" mass="6178">MILGHVLFGLALSPVFIALINKHLDANADWHEALYFCAAAFVISGLHCLGLDAARSVA</sequence>
<dbReference type="STRING" id="48467.SAMN02745166_02887"/>
<name>A0A1T4YBQ8_9BACT</name>
<gene>
    <name evidence="2" type="ORF">SAMN02745166_02887</name>
</gene>
<dbReference type="RefSeq" id="WP_176159441.1">
    <property type="nucleotide sequence ID" value="NZ_FUYE01000009.1"/>
</dbReference>
<proteinExistence type="predicted"/>
<dbReference type="AlphaFoldDB" id="A0A1T4YBQ8"/>
<keyword evidence="1" id="KW-1133">Transmembrane helix</keyword>
<dbReference type="Proteomes" id="UP000190774">
    <property type="component" value="Unassembled WGS sequence"/>
</dbReference>
<reference evidence="3" key="1">
    <citation type="submission" date="2017-02" db="EMBL/GenBank/DDBJ databases">
        <authorList>
            <person name="Varghese N."/>
            <person name="Submissions S."/>
        </authorList>
    </citation>
    <scope>NUCLEOTIDE SEQUENCE [LARGE SCALE GENOMIC DNA]</scope>
    <source>
        <strain evidence="3">ATCC 700200</strain>
    </source>
</reference>
<dbReference type="EMBL" id="FUYE01000009">
    <property type="protein sequence ID" value="SKA99267.1"/>
    <property type="molecule type" value="Genomic_DNA"/>
</dbReference>
<keyword evidence="3" id="KW-1185">Reference proteome</keyword>